<organism evidence="1 2">
    <name type="scientific">Roseiflexus castenholzii (strain DSM 13941 / HLO8)</name>
    <dbReference type="NCBI Taxonomy" id="383372"/>
    <lineage>
        <taxon>Bacteria</taxon>
        <taxon>Bacillati</taxon>
        <taxon>Chloroflexota</taxon>
        <taxon>Chloroflexia</taxon>
        <taxon>Chloroflexales</taxon>
        <taxon>Roseiflexineae</taxon>
        <taxon>Roseiflexaceae</taxon>
        <taxon>Roseiflexus</taxon>
    </lineage>
</organism>
<dbReference type="STRING" id="383372.Rcas_3297"/>
<sequence>MNPFPAILIGGPPHSGKSVLTYLLTQELRRQRVEHYVLRACPDGEGDWSQEAPPETVRLLRQKGSFSANFVDRVCRDLAQRHLPLIVDAGGKPTRDQERIFDHCTHAVLISATVAGLTEWRERAERHGLAIIAELHSVLDGADRIDADAPVLRGQIGRLERHTGAVGPVALALAQRLKQVLSYTDVELKAYHLSHAPTELVIDIDHLARRIGLPERERRWQPDDLPFALNEVPDTALSIYGRGPNWLYAALALRAAPNTVFLFDPRLGWQPPVSLTCASSAAPDAVSWQITTTSEWTWIEMQPGMPYLDYHEIDGTTLPACDPQRGIVLSGKIPHWLTVGAALAYRHHPWLAIVQAQEYTNGIVVTSRVQEHRPGSLVALRGNWNPEHRSG</sequence>
<keyword evidence="2" id="KW-1185">Reference proteome</keyword>
<evidence type="ECO:0000313" key="2">
    <source>
        <dbReference type="Proteomes" id="UP000000263"/>
    </source>
</evidence>
<dbReference type="eggNOG" id="COG1100">
    <property type="taxonomic scope" value="Bacteria"/>
</dbReference>
<dbReference type="HOGENOM" id="CLU_719043_0_0_0"/>
<proteinExistence type="predicted"/>
<dbReference type="Proteomes" id="UP000000263">
    <property type="component" value="Chromosome"/>
</dbReference>
<dbReference type="OrthoDB" id="147271at2"/>
<protein>
    <submittedName>
        <fullName evidence="1">Uncharacterized protein</fullName>
    </submittedName>
</protein>
<dbReference type="KEGG" id="rca:Rcas_3297"/>
<dbReference type="RefSeq" id="WP_012121772.1">
    <property type="nucleotide sequence ID" value="NC_009767.1"/>
</dbReference>
<gene>
    <name evidence="1" type="ordered locus">Rcas_3297</name>
</gene>
<name>A7NP52_ROSCS</name>
<dbReference type="InterPro" id="IPR027417">
    <property type="entry name" value="P-loop_NTPase"/>
</dbReference>
<accession>A7NP52</accession>
<dbReference type="InterPro" id="IPR013409">
    <property type="entry name" value="CRISPR-assoc_prot_Crn3/Csx3"/>
</dbReference>
<evidence type="ECO:0000313" key="1">
    <source>
        <dbReference type="EMBL" id="ABU59348.1"/>
    </source>
</evidence>
<reference evidence="1 2" key="1">
    <citation type="submission" date="2007-08" db="EMBL/GenBank/DDBJ databases">
        <title>Complete sequence of Roseiflexus castenholzii DSM 13941.</title>
        <authorList>
            <consortium name="US DOE Joint Genome Institute"/>
            <person name="Copeland A."/>
            <person name="Lucas S."/>
            <person name="Lapidus A."/>
            <person name="Barry K."/>
            <person name="Glavina del Rio T."/>
            <person name="Dalin E."/>
            <person name="Tice H."/>
            <person name="Pitluck S."/>
            <person name="Thompson L.S."/>
            <person name="Brettin T."/>
            <person name="Bruce D."/>
            <person name="Detter J.C."/>
            <person name="Han C."/>
            <person name="Tapia R."/>
            <person name="Schmutz J."/>
            <person name="Larimer F."/>
            <person name="Land M."/>
            <person name="Hauser L."/>
            <person name="Kyrpides N."/>
            <person name="Mikhailova N."/>
            <person name="Bryant D.A."/>
            <person name="Hanada S."/>
            <person name="Tsukatani Y."/>
            <person name="Richardson P."/>
        </authorList>
    </citation>
    <scope>NUCLEOTIDE SEQUENCE [LARGE SCALE GENOMIC DNA]</scope>
    <source>
        <strain evidence="2">DSM 13941 / HLO8</strain>
    </source>
</reference>
<dbReference type="SUPFAM" id="SSF52540">
    <property type="entry name" value="P-loop containing nucleoside triphosphate hydrolases"/>
    <property type="match status" value="1"/>
</dbReference>
<dbReference type="EMBL" id="CP000804">
    <property type="protein sequence ID" value="ABU59348.1"/>
    <property type="molecule type" value="Genomic_DNA"/>
</dbReference>
<dbReference type="Pfam" id="PF09620">
    <property type="entry name" value="Cas_csx3"/>
    <property type="match status" value="1"/>
</dbReference>
<dbReference type="AlphaFoldDB" id="A7NP52"/>
<dbReference type="Gene3D" id="3.40.50.300">
    <property type="entry name" value="P-loop containing nucleotide triphosphate hydrolases"/>
    <property type="match status" value="1"/>
</dbReference>